<dbReference type="AlphaFoldDB" id="A0A6L3XX17"/>
<sequence>EITLLVKAGADPLQPRPQGKSSPAEFALKGDSADWIDAMLDGGLSPNVKDKVFHEPIVFQSLKAKNTETLEAMLDRGADVNATNSLGKTLVFDALDNQAYEHVLLLLDRGADPSVKAKNGWSMSNALADALSGLDRGSEQYEKLNEIKEKLIQKGGVWPPAPVK</sequence>
<accession>A0A6L3XX17</accession>
<proteinExistence type="predicted"/>
<gene>
    <name evidence="1" type="ORF">F9C29_17330</name>
</gene>
<dbReference type="Pfam" id="PF12796">
    <property type="entry name" value="Ank_2"/>
    <property type="match status" value="1"/>
</dbReference>
<dbReference type="InterPro" id="IPR036770">
    <property type="entry name" value="Ankyrin_rpt-contain_sf"/>
</dbReference>
<evidence type="ECO:0000313" key="2">
    <source>
        <dbReference type="Proteomes" id="UP000476281"/>
    </source>
</evidence>
<dbReference type="InterPro" id="IPR002110">
    <property type="entry name" value="Ankyrin_rpt"/>
</dbReference>
<dbReference type="Proteomes" id="UP000476281">
    <property type="component" value="Unassembled WGS sequence"/>
</dbReference>
<reference evidence="1 2" key="1">
    <citation type="submission" date="2019-09" db="EMBL/GenBank/DDBJ databases">
        <title>Reversal of blaTEM antimicrobial resistance by CRISPR-Cas9 in clinical E. coli and other Enterobacteriaceae strains.</title>
        <authorList>
            <person name="Tagliaferri T."/>
            <person name="Guimaraes N."/>
            <person name="Pereira M."/>
            <person name="Felicori L."/>
            <person name="Horz H.-P."/>
            <person name="Santos S."/>
            <person name="Mendes T."/>
        </authorList>
    </citation>
    <scope>NUCLEOTIDE SEQUENCE [LARGE SCALE GENOMIC DNA]</scope>
    <source>
        <strain evidence="1 2">E2_blaTEM_MG</strain>
    </source>
</reference>
<comment type="caution">
    <text evidence="1">The sequence shown here is derived from an EMBL/GenBank/DDBJ whole genome shotgun (WGS) entry which is preliminary data.</text>
</comment>
<dbReference type="SUPFAM" id="SSF48403">
    <property type="entry name" value="Ankyrin repeat"/>
    <property type="match status" value="1"/>
</dbReference>
<evidence type="ECO:0000313" key="1">
    <source>
        <dbReference type="EMBL" id="KAB2514892.1"/>
    </source>
</evidence>
<protein>
    <submittedName>
        <fullName evidence="1">Ankyrin repeat domain-containing protein</fullName>
    </submittedName>
</protein>
<dbReference type="Gene3D" id="1.25.40.20">
    <property type="entry name" value="Ankyrin repeat-containing domain"/>
    <property type="match status" value="1"/>
</dbReference>
<feature type="non-terminal residue" evidence="1">
    <location>
        <position position="1"/>
    </location>
</feature>
<dbReference type="EMBL" id="WBSZ01000643">
    <property type="protein sequence ID" value="KAB2514892.1"/>
    <property type="molecule type" value="Genomic_DNA"/>
</dbReference>
<name>A0A6L3XX17_9ENTR</name>
<organism evidence="1 2">
    <name type="scientific">Enterobacter hormaechei</name>
    <dbReference type="NCBI Taxonomy" id="158836"/>
    <lineage>
        <taxon>Bacteria</taxon>
        <taxon>Pseudomonadati</taxon>
        <taxon>Pseudomonadota</taxon>
        <taxon>Gammaproteobacteria</taxon>
        <taxon>Enterobacterales</taxon>
        <taxon>Enterobacteriaceae</taxon>
        <taxon>Enterobacter</taxon>
        <taxon>Enterobacter cloacae complex</taxon>
    </lineage>
</organism>